<keyword evidence="7" id="KW-1185">Reference proteome</keyword>
<gene>
    <name evidence="6" type="ORF">N7548_06165</name>
</gene>
<evidence type="ECO:0000256" key="4">
    <source>
        <dbReference type="RuleBase" id="RU003512"/>
    </source>
</evidence>
<proteinExistence type="inferred from homology"/>
<reference evidence="6" key="1">
    <citation type="submission" date="2022-09" db="EMBL/GenBank/DDBJ databases">
        <title>Novel Mycoplasma species identified in domestic and wild animals.</title>
        <authorList>
            <person name="Volokhov D.V."/>
            <person name="Furtak V.A."/>
            <person name="Zagorodnyaya T.A."/>
        </authorList>
    </citation>
    <scope>NUCLEOTIDE SEQUENCE</scope>
    <source>
        <strain evidence="6">Oakley</strain>
    </source>
</reference>
<keyword evidence="3 5" id="KW-0732">Signal</keyword>
<evidence type="ECO:0000256" key="5">
    <source>
        <dbReference type="SAM" id="SignalP"/>
    </source>
</evidence>
<dbReference type="PROSITE" id="PS51257">
    <property type="entry name" value="PROKAR_LIPOPROTEIN"/>
    <property type="match status" value="1"/>
</dbReference>
<sequence length="310" mass="35323">MKKLLMVLPVLLATLILSACQPQKYDIVVTLYPQYDMVKAIVGDQDLTYTMILPPGVEAHDFEPTSRQVIQINQAKLFLYTSIELETWAQDIIDSDVIAVDLEVLTEEIHEAAHPDEPHEEHDHDHEHDVHYWVSVHTQVHMVEAVLQSIIQIDPENADIYTANAETLKNELKAIRTQFLSINNPESRPIYFVGHNVFSSLNEEFGLNIISLTESFSPDADPTSAQISQMIEAIRTAGADYVYYDPFESMTVVNTIKSDLKSAYNYDIVLLPLHSMHNVTKDQYKAKTTLLELWTENYNNISLTFTDEVL</sequence>
<evidence type="ECO:0000313" key="6">
    <source>
        <dbReference type="EMBL" id="MCV2232406.1"/>
    </source>
</evidence>
<dbReference type="RefSeq" id="WP_263608593.1">
    <property type="nucleotide sequence ID" value="NZ_JAOVQM010000004.1"/>
</dbReference>
<evidence type="ECO:0000256" key="1">
    <source>
        <dbReference type="ARBA" id="ARBA00011028"/>
    </source>
</evidence>
<comment type="similarity">
    <text evidence="1 4">Belongs to the bacterial solute-binding protein 9 family.</text>
</comment>
<evidence type="ECO:0000256" key="2">
    <source>
        <dbReference type="ARBA" id="ARBA00022448"/>
    </source>
</evidence>
<dbReference type="InterPro" id="IPR006127">
    <property type="entry name" value="ZnuA-like"/>
</dbReference>
<dbReference type="InterPro" id="IPR050492">
    <property type="entry name" value="Bact_metal-bind_prot9"/>
</dbReference>
<protein>
    <submittedName>
        <fullName evidence="6">Zinc ABC transporter substrate-binding protein</fullName>
    </submittedName>
</protein>
<evidence type="ECO:0000256" key="3">
    <source>
        <dbReference type="ARBA" id="ARBA00022729"/>
    </source>
</evidence>
<dbReference type="InterPro" id="IPR006128">
    <property type="entry name" value="Lipoprotein_PsaA-like"/>
</dbReference>
<organism evidence="6 7">
    <name type="scientific">Paracholeplasma manati</name>
    <dbReference type="NCBI Taxonomy" id="591373"/>
    <lineage>
        <taxon>Bacteria</taxon>
        <taxon>Bacillati</taxon>
        <taxon>Mycoplasmatota</taxon>
        <taxon>Mollicutes</taxon>
        <taxon>Acholeplasmatales</taxon>
        <taxon>Acholeplasmataceae</taxon>
        <taxon>Paracholeplasma</taxon>
    </lineage>
</organism>
<name>A0ABT2Y6P7_9MOLU</name>
<keyword evidence="2 4" id="KW-0813">Transport</keyword>
<evidence type="ECO:0000313" key="7">
    <source>
        <dbReference type="Proteomes" id="UP001177160"/>
    </source>
</evidence>
<dbReference type="PANTHER" id="PTHR42953">
    <property type="entry name" value="HIGH-AFFINITY ZINC UPTAKE SYSTEM PROTEIN ZNUA-RELATED"/>
    <property type="match status" value="1"/>
</dbReference>
<dbReference type="PRINTS" id="PR00690">
    <property type="entry name" value="ADHESNFAMILY"/>
</dbReference>
<dbReference type="EMBL" id="JAOVQM010000004">
    <property type="protein sequence ID" value="MCV2232406.1"/>
    <property type="molecule type" value="Genomic_DNA"/>
</dbReference>
<dbReference type="Pfam" id="PF01297">
    <property type="entry name" value="ZnuA"/>
    <property type="match status" value="1"/>
</dbReference>
<feature type="signal peptide" evidence="5">
    <location>
        <begin position="1"/>
        <end position="19"/>
    </location>
</feature>
<dbReference type="SUPFAM" id="SSF53807">
    <property type="entry name" value="Helical backbone' metal receptor"/>
    <property type="match status" value="1"/>
</dbReference>
<dbReference type="Proteomes" id="UP001177160">
    <property type="component" value="Unassembled WGS sequence"/>
</dbReference>
<comment type="caution">
    <text evidence="6">The sequence shown here is derived from an EMBL/GenBank/DDBJ whole genome shotgun (WGS) entry which is preliminary data.</text>
</comment>
<feature type="chain" id="PRO_5046979571" evidence="5">
    <location>
        <begin position="20"/>
        <end position="310"/>
    </location>
</feature>
<dbReference type="PANTHER" id="PTHR42953:SF3">
    <property type="entry name" value="HIGH-AFFINITY ZINC UPTAKE SYSTEM PROTEIN ZNUA"/>
    <property type="match status" value="1"/>
</dbReference>
<accession>A0ABT2Y6P7</accession>
<dbReference type="Gene3D" id="3.40.50.1980">
    <property type="entry name" value="Nitrogenase molybdenum iron protein domain"/>
    <property type="match status" value="2"/>
</dbReference>